<name>A0AAE1EWI9_PETCI</name>
<comment type="caution">
    <text evidence="2">The sequence shown here is derived from an EMBL/GenBank/DDBJ whole genome shotgun (WGS) entry which is preliminary data.</text>
</comment>
<protein>
    <submittedName>
        <fullName evidence="2">Uncharacterized protein</fullName>
    </submittedName>
</protein>
<feature type="compositionally biased region" description="Polar residues" evidence="1">
    <location>
        <begin position="43"/>
        <end position="53"/>
    </location>
</feature>
<proteinExistence type="predicted"/>
<accession>A0AAE1EWI9</accession>
<evidence type="ECO:0000313" key="2">
    <source>
        <dbReference type="EMBL" id="KAK3862681.1"/>
    </source>
</evidence>
<sequence>MGGGGREEQGTRLRQHSAGEENESVIFPWRRSDHSRSSGRSSPAPQDSHSTAPSAPLLEEPVSAPCQETKQKLIKLRINNIALCVVTG</sequence>
<evidence type="ECO:0000313" key="3">
    <source>
        <dbReference type="Proteomes" id="UP001286313"/>
    </source>
</evidence>
<reference evidence="2" key="1">
    <citation type="submission" date="2023-10" db="EMBL/GenBank/DDBJ databases">
        <title>Genome assemblies of two species of porcelain crab, Petrolisthes cinctipes and Petrolisthes manimaculis (Anomura: Porcellanidae).</title>
        <authorList>
            <person name="Angst P."/>
        </authorList>
    </citation>
    <scope>NUCLEOTIDE SEQUENCE</scope>
    <source>
        <strain evidence="2">PB745_01</strain>
        <tissue evidence="2">Gill</tissue>
    </source>
</reference>
<keyword evidence="3" id="KW-1185">Reference proteome</keyword>
<dbReference type="Proteomes" id="UP001286313">
    <property type="component" value="Unassembled WGS sequence"/>
</dbReference>
<feature type="region of interest" description="Disordered" evidence="1">
    <location>
        <begin position="1"/>
        <end position="63"/>
    </location>
</feature>
<gene>
    <name evidence="2" type="ORF">Pcinc_031482</name>
</gene>
<dbReference type="AlphaFoldDB" id="A0AAE1EWI9"/>
<organism evidence="2 3">
    <name type="scientific">Petrolisthes cinctipes</name>
    <name type="common">Flat porcelain crab</name>
    <dbReference type="NCBI Taxonomy" id="88211"/>
    <lineage>
        <taxon>Eukaryota</taxon>
        <taxon>Metazoa</taxon>
        <taxon>Ecdysozoa</taxon>
        <taxon>Arthropoda</taxon>
        <taxon>Crustacea</taxon>
        <taxon>Multicrustacea</taxon>
        <taxon>Malacostraca</taxon>
        <taxon>Eumalacostraca</taxon>
        <taxon>Eucarida</taxon>
        <taxon>Decapoda</taxon>
        <taxon>Pleocyemata</taxon>
        <taxon>Anomura</taxon>
        <taxon>Galatheoidea</taxon>
        <taxon>Porcellanidae</taxon>
        <taxon>Petrolisthes</taxon>
    </lineage>
</organism>
<dbReference type="EMBL" id="JAWQEG010004181">
    <property type="protein sequence ID" value="KAK3862681.1"/>
    <property type="molecule type" value="Genomic_DNA"/>
</dbReference>
<evidence type="ECO:0000256" key="1">
    <source>
        <dbReference type="SAM" id="MobiDB-lite"/>
    </source>
</evidence>
<feature type="compositionally biased region" description="Basic and acidic residues" evidence="1">
    <location>
        <begin position="1"/>
        <end position="11"/>
    </location>
</feature>